<dbReference type="Proteomes" id="UP000765160">
    <property type="component" value="Unassembled WGS sequence"/>
</dbReference>
<accession>A0ABX1F2W7</accession>
<keyword evidence="1 2" id="KW-0456">Lyase</keyword>
<keyword evidence="4" id="KW-1185">Reference proteome</keyword>
<comment type="caution">
    <text evidence="3">The sequence shown here is derived from an EMBL/GenBank/DDBJ whole genome shotgun (WGS) entry which is preliminary data.</text>
</comment>
<name>A0ABX1F2W7_9PROT</name>
<dbReference type="InterPro" id="IPR002220">
    <property type="entry name" value="DapA-like"/>
</dbReference>
<dbReference type="CDD" id="cd00408">
    <property type="entry name" value="DHDPS-like"/>
    <property type="match status" value="1"/>
</dbReference>
<evidence type="ECO:0000256" key="2">
    <source>
        <dbReference type="PIRNR" id="PIRNR001365"/>
    </source>
</evidence>
<dbReference type="Gene3D" id="3.20.20.70">
    <property type="entry name" value="Aldolase class I"/>
    <property type="match status" value="1"/>
</dbReference>
<dbReference type="PANTHER" id="PTHR12128:SF72">
    <property type="entry name" value="DIHYDRODIPICOLINATE SYNTHASE"/>
    <property type="match status" value="1"/>
</dbReference>
<dbReference type="EMBL" id="JAAVTX010000005">
    <property type="protein sequence ID" value="NKE46634.1"/>
    <property type="molecule type" value="Genomic_DNA"/>
</dbReference>
<dbReference type="PIRSF" id="PIRSF001365">
    <property type="entry name" value="DHDPS"/>
    <property type="match status" value="1"/>
</dbReference>
<organism evidence="3 4">
    <name type="scientific">Falsiroseomonas frigidaquae</name>
    <dbReference type="NCBI Taxonomy" id="487318"/>
    <lineage>
        <taxon>Bacteria</taxon>
        <taxon>Pseudomonadati</taxon>
        <taxon>Pseudomonadota</taxon>
        <taxon>Alphaproteobacteria</taxon>
        <taxon>Acetobacterales</taxon>
        <taxon>Roseomonadaceae</taxon>
        <taxon>Falsiroseomonas</taxon>
    </lineage>
</organism>
<dbReference type="Pfam" id="PF00701">
    <property type="entry name" value="DHDPS"/>
    <property type="match status" value="1"/>
</dbReference>
<protein>
    <submittedName>
        <fullName evidence="3">Dihydrodipicolinate synthase family protein</fullName>
    </submittedName>
</protein>
<evidence type="ECO:0000313" key="4">
    <source>
        <dbReference type="Proteomes" id="UP000765160"/>
    </source>
</evidence>
<sequence>MRSDYSVDWESYARHTAHCVLRDGMAGVLINGHAGENFCISREEKRRAVEVTVATVGASRLVVAGVNAESSLEAAEEARDAKMAGADAVMVFLPNSFALAHTTAMSVLHHRAVADAVPGMPMFLFQAHHAAGRMAFTAETLEALLDIPEVVGIKEGGWEVDSYDDVRRRVRAKRPDVAVCASGDEHLFACYVHGSDGSLVSLADILPDEIVALDAAVRANDLPAARALHEKLEPLAEAIYGSPPGGRATARLKFCLREMGVIPDATVRLPQPPVEAAEAAMLRAALRESGL</sequence>
<dbReference type="InterPro" id="IPR013785">
    <property type="entry name" value="Aldolase_TIM"/>
</dbReference>
<dbReference type="SMART" id="SM01130">
    <property type="entry name" value="DHDPS"/>
    <property type="match status" value="1"/>
</dbReference>
<gene>
    <name evidence="3" type="ORF">HB662_17765</name>
</gene>
<evidence type="ECO:0000256" key="1">
    <source>
        <dbReference type="ARBA" id="ARBA00023239"/>
    </source>
</evidence>
<dbReference type="SUPFAM" id="SSF51569">
    <property type="entry name" value="Aldolase"/>
    <property type="match status" value="1"/>
</dbReference>
<comment type="similarity">
    <text evidence="2">Belongs to the DapA family.</text>
</comment>
<dbReference type="PANTHER" id="PTHR12128">
    <property type="entry name" value="DIHYDRODIPICOLINATE SYNTHASE"/>
    <property type="match status" value="1"/>
</dbReference>
<reference evidence="3 4" key="1">
    <citation type="submission" date="2020-03" db="EMBL/GenBank/DDBJ databases">
        <title>Roseomonas selenitidurans sp. nov. isolated from soil.</title>
        <authorList>
            <person name="Liu H."/>
        </authorList>
    </citation>
    <scope>NUCLEOTIDE SEQUENCE [LARGE SCALE GENOMIC DNA]</scope>
    <source>
        <strain evidence="3 4">JCM 15073</strain>
    </source>
</reference>
<evidence type="ECO:0000313" key="3">
    <source>
        <dbReference type="EMBL" id="NKE46634.1"/>
    </source>
</evidence>
<proteinExistence type="inferred from homology"/>